<gene>
    <name evidence="3" type="primary">LOC106751019</name>
</gene>
<keyword evidence="1" id="KW-1133">Transmembrane helix</keyword>
<dbReference type="OrthoDB" id="7678431at2759"/>
<dbReference type="KEGG" id="dqu:106751019"/>
<sequence length="186" mass="21870">MTFRHVRCLKDAVMPVIWLNCVFCMGIFEIPSHRPRFFLSIIYAITVITGYFVLVYRGIGTFAETFSCNLILFYCVIIVNILVANCSVILFWLRSKCFTMLLKKMGNVDDTLETLGIKKNYEKIFHDTLWYMMFWIACMILLNVMHLVWMWRDNGYLNNFYTALCFGFPIMVNSVVDIIFCSYIGQ</sequence>
<organism evidence="2 3">
    <name type="scientific">Dinoponera quadriceps</name>
    <name type="common">South American ant</name>
    <dbReference type="NCBI Taxonomy" id="609295"/>
    <lineage>
        <taxon>Eukaryota</taxon>
        <taxon>Metazoa</taxon>
        <taxon>Ecdysozoa</taxon>
        <taxon>Arthropoda</taxon>
        <taxon>Hexapoda</taxon>
        <taxon>Insecta</taxon>
        <taxon>Pterygota</taxon>
        <taxon>Neoptera</taxon>
        <taxon>Endopterygota</taxon>
        <taxon>Hymenoptera</taxon>
        <taxon>Apocrita</taxon>
        <taxon>Aculeata</taxon>
        <taxon>Formicoidea</taxon>
        <taxon>Formicidae</taxon>
        <taxon>Ponerinae</taxon>
        <taxon>Ponerini</taxon>
        <taxon>Dinoponera</taxon>
    </lineage>
</organism>
<name>A0A6P3YA13_DINQU</name>
<dbReference type="GeneID" id="106751019"/>
<keyword evidence="2" id="KW-1185">Reference proteome</keyword>
<keyword evidence="1" id="KW-0812">Transmembrane</keyword>
<reference evidence="3" key="1">
    <citation type="submission" date="2025-08" db="UniProtKB">
        <authorList>
            <consortium name="RefSeq"/>
        </authorList>
    </citation>
    <scope>IDENTIFICATION</scope>
</reference>
<feature type="transmembrane region" description="Helical" evidence="1">
    <location>
        <begin position="161"/>
        <end position="185"/>
    </location>
</feature>
<evidence type="ECO:0000313" key="3">
    <source>
        <dbReference type="RefSeq" id="XP_014487248.1"/>
    </source>
</evidence>
<dbReference type="AlphaFoldDB" id="A0A6P3YA13"/>
<feature type="non-terminal residue" evidence="3">
    <location>
        <position position="186"/>
    </location>
</feature>
<evidence type="ECO:0000256" key="1">
    <source>
        <dbReference type="SAM" id="Phobius"/>
    </source>
</evidence>
<keyword evidence="1" id="KW-0472">Membrane</keyword>
<dbReference type="RefSeq" id="XP_014487248.1">
    <property type="nucleotide sequence ID" value="XM_014631762.1"/>
</dbReference>
<evidence type="ECO:0000313" key="2">
    <source>
        <dbReference type="Proteomes" id="UP000515204"/>
    </source>
</evidence>
<proteinExistence type="predicted"/>
<feature type="transmembrane region" description="Helical" evidence="1">
    <location>
        <begin position="128"/>
        <end position="149"/>
    </location>
</feature>
<accession>A0A6P3YA13</accession>
<dbReference type="Proteomes" id="UP000515204">
    <property type="component" value="Unplaced"/>
</dbReference>
<protein>
    <submittedName>
        <fullName evidence="3">Uncharacterized protein LOC106751019</fullName>
    </submittedName>
</protein>
<feature type="transmembrane region" description="Helical" evidence="1">
    <location>
        <begin position="71"/>
        <end position="93"/>
    </location>
</feature>
<feature type="transmembrane region" description="Helical" evidence="1">
    <location>
        <begin position="37"/>
        <end position="59"/>
    </location>
</feature>